<proteinExistence type="predicted"/>
<dbReference type="Pfam" id="PF00589">
    <property type="entry name" value="Phage_integrase"/>
    <property type="match status" value="1"/>
</dbReference>
<dbReference type="PANTHER" id="PTHR34605:SF4">
    <property type="entry name" value="DNA ADENINE METHYLTRANSFERASE"/>
    <property type="match status" value="1"/>
</dbReference>
<evidence type="ECO:0000259" key="3">
    <source>
        <dbReference type="PROSITE" id="PS51898"/>
    </source>
</evidence>
<dbReference type="InterPro" id="IPR052925">
    <property type="entry name" value="Phage_Integrase-like_Recomb"/>
</dbReference>
<dbReference type="Gene3D" id="1.10.150.130">
    <property type="match status" value="1"/>
</dbReference>
<reference evidence="4" key="1">
    <citation type="submission" date="2020-05" db="EMBL/GenBank/DDBJ databases">
        <authorList>
            <person name="Chiriac C."/>
            <person name="Salcher M."/>
            <person name="Ghai R."/>
            <person name="Kavagutti S V."/>
        </authorList>
    </citation>
    <scope>NUCLEOTIDE SEQUENCE</scope>
</reference>
<protein>
    <submittedName>
        <fullName evidence="4">Unannotated protein</fullName>
    </submittedName>
</protein>
<dbReference type="PANTHER" id="PTHR34605">
    <property type="entry name" value="PHAGE_INTEGRASE DOMAIN-CONTAINING PROTEIN"/>
    <property type="match status" value="1"/>
</dbReference>
<dbReference type="AlphaFoldDB" id="A0A6J7ES21"/>
<feature type="domain" description="Tyr recombinase" evidence="3">
    <location>
        <begin position="183"/>
        <end position="422"/>
    </location>
</feature>
<dbReference type="SUPFAM" id="SSF47823">
    <property type="entry name" value="lambda integrase-like, N-terminal domain"/>
    <property type="match status" value="1"/>
</dbReference>
<dbReference type="GO" id="GO:0006310">
    <property type="term" value="P:DNA recombination"/>
    <property type="evidence" value="ECO:0007669"/>
    <property type="project" value="UniProtKB-KW"/>
</dbReference>
<gene>
    <name evidence="4" type="ORF">UFOPK3472_00818</name>
</gene>
<evidence type="ECO:0000256" key="2">
    <source>
        <dbReference type="ARBA" id="ARBA00023172"/>
    </source>
</evidence>
<dbReference type="GO" id="GO:0003677">
    <property type="term" value="F:DNA binding"/>
    <property type="evidence" value="ECO:0007669"/>
    <property type="project" value="UniProtKB-KW"/>
</dbReference>
<organism evidence="4">
    <name type="scientific">freshwater metagenome</name>
    <dbReference type="NCBI Taxonomy" id="449393"/>
    <lineage>
        <taxon>unclassified sequences</taxon>
        <taxon>metagenomes</taxon>
        <taxon>ecological metagenomes</taxon>
    </lineage>
</organism>
<dbReference type="GO" id="GO:0015074">
    <property type="term" value="P:DNA integration"/>
    <property type="evidence" value="ECO:0007669"/>
    <property type="project" value="InterPro"/>
</dbReference>
<dbReference type="InterPro" id="IPR010998">
    <property type="entry name" value="Integrase_recombinase_N"/>
</dbReference>
<evidence type="ECO:0000313" key="4">
    <source>
        <dbReference type="EMBL" id="CAB4882909.1"/>
    </source>
</evidence>
<name>A0A6J7ES21_9ZZZZ</name>
<dbReference type="PROSITE" id="PS51898">
    <property type="entry name" value="TYR_RECOMBINASE"/>
    <property type="match status" value="1"/>
</dbReference>
<dbReference type="InterPro" id="IPR013762">
    <property type="entry name" value="Integrase-like_cat_sf"/>
</dbReference>
<evidence type="ECO:0000256" key="1">
    <source>
        <dbReference type="ARBA" id="ARBA00023125"/>
    </source>
</evidence>
<dbReference type="SUPFAM" id="SSF56349">
    <property type="entry name" value="DNA breaking-rejoining enzymes"/>
    <property type="match status" value="1"/>
</dbReference>
<accession>A0A6J7ES21</accession>
<dbReference type="CDD" id="cd00799">
    <property type="entry name" value="INT_Cre_C"/>
    <property type="match status" value="1"/>
</dbReference>
<keyword evidence="1" id="KW-0238">DNA-binding</keyword>
<sequence length="426" mass="45983">MVLQAVVRPFSRTIPGETPGERVLKSKSLSEVRTTVLAMAERQLGEVLDADSVALVSGAVVFPDLSAEVAARIERSMASARSAATRRAYDSAWRRFETWCTAAGHISLPAHPATVAAYLVDAADSLTVDGVRAYAPSTFGKWVAAITDRHRGLGHDTPCGHEMVRATLAGIRRDYAAAGERPRNPRAPLLTSDITAIVDVARAGVTGWASEVLERRDTALLLMGYSGAFRRSELVDLECRDVRRDRLDGAHVRLRHSKTDQDGTGTVKALPFTDRHESCPVCAWVRWLQIVAAFDTGGRTAIIRLLSRAAKFDSHLCHSTLPTADTRSALFRSIRKNGNLSQTALSGAAVHAAIRRRAGRAGYDADLLAQLGGHSLRAGFVTQAFRNGADAHAIMRQTGHRSPGMVEIYARENAPLVGNAVNDLGL</sequence>
<dbReference type="Gene3D" id="1.10.443.10">
    <property type="entry name" value="Intergrase catalytic core"/>
    <property type="match status" value="1"/>
</dbReference>
<dbReference type="InterPro" id="IPR002104">
    <property type="entry name" value="Integrase_catalytic"/>
</dbReference>
<keyword evidence="2" id="KW-0233">DNA recombination</keyword>
<dbReference type="InterPro" id="IPR011010">
    <property type="entry name" value="DNA_brk_join_enz"/>
</dbReference>
<dbReference type="EMBL" id="CAFBLX010000037">
    <property type="protein sequence ID" value="CAB4882909.1"/>
    <property type="molecule type" value="Genomic_DNA"/>
</dbReference>